<name>A0AAD5S0J9_9PEZI</name>
<feature type="compositionally biased region" description="Low complexity" evidence="1">
    <location>
        <begin position="74"/>
        <end position="88"/>
    </location>
</feature>
<keyword evidence="3" id="KW-1185">Reference proteome</keyword>
<evidence type="ECO:0000256" key="1">
    <source>
        <dbReference type="SAM" id="MobiDB-lite"/>
    </source>
</evidence>
<sequence length="405" mass="43812">MGRHDSESPLSSMGDTDMEDSIMDDRERDHDHDEPRMPPAKRLKTNVDSTASSAIVPRDDAAPEEEHEMADLQVSDVSSDTSGSVPSSPQYYPAGRLEVEDDILEQVTVCAWDGCDEGDMGNMDELVKHIHNIHIADLQQTGVYTCESDALAKHMRTVHETEALRPSDPVPKSMQPGGGQPGPNYATVPPLGTPSNGTGKRLKIVLKNSSHTPTPAAAASADDSVATDDDHHGAGTDEEWQFTQLTEEAGFTRRELELAGTDLEKLQRVCRAQVHWATDEGKKLRKECEEWEEKYWREWQEKETLLDQMIRTEEDWYSRRQTVLAGAAEAQLAATATVAVGDAAGSGSQASTSVNGGGDGKELSLPLGVPPHRDLPRPSGGNGLMHPQAAAAMANGTPSGDDETS</sequence>
<comment type="caution">
    <text evidence="2">The sequence shown here is derived from an EMBL/GenBank/DDBJ whole genome shotgun (WGS) entry which is preliminary data.</text>
</comment>
<feature type="compositionally biased region" description="Basic and acidic residues" evidence="1">
    <location>
        <begin position="23"/>
        <end position="36"/>
    </location>
</feature>
<dbReference type="Gene3D" id="3.30.160.60">
    <property type="entry name" value="Classic Zinc Finger"/>
    <property type="match status" value="1"/>
</dbReference>
<dbReference type="AlphaFoldDB" id="A0AAD5S0J9"/>
<organism evidence="2 3">
    <name type="scientific">Zalerion maritima</name>
    <dbReference type="NCBI Taxonomy" id="339359"/>
    <lineage>
        <taxon>Eukaryota</taxon>
        <taxon>Fungi</taxon>
        <taxon>Dikarya</taxon>
        <taxon>Ascomycota</taxon>
        <taxon>Pezizomycotina</taxon>
        <taxon>Sordariomycetes</taxon>
        <taxon>Lulworthiomycetidae</taxon>
        <taxon>Lulworthiales</taxon>
        <taxon>Lulworthiaceae</taxon>
        <taxon>Zalerion</taxon>
    </lineage>
</organism>
<feature type="region of interest" description="Disordered" evidence="1">
    <location>
        <begin position="344"/>
        <end position="405"/>
    </location>
</feature>
<gene>
    <name evidence="2" type="ORF">MKZ38_008603</name>
</gene>
<accession>A0AAD5S0J9</accession>
<dbReference type="EMBL" id="JAKWBI020000005">
    <property type="protein sequence ID" value="KAJ2907035.1"/>
    <property type="molecule type" value="Genomic_DNA"/>
</dbReference>
<feature type="region of interest" description="Disordered" evidence="1">
    <location>
        <begin position="161"/>
        <end position="237"/>
    </location>
</feature>
<protein>
    <submittedName>
        <fullName evidence="2">INO80 complex subunit 1</fullName>
    </submittedName>
</protein>
<feature type="compositionally biased region" description="Low complexity" evidence="1">
    <location>
        <begin position="344"/>
        <end position="354"/>
    </location>
</feature>
<feature type="compositionally biased region" description="Low complexity" evidence="1">
    <location>
        <begin position="209"/>
        <end position="224"/>
    </location>
</feature>
<dbReference type="Proteomes" id="UP001201980">
    <property type="component" value="Unassembled WGS sequence"/>
</dbReference>
<reference evidence="2" key="1">
    <citation type="submission" date="2022-07" db="EMBL/GenBank/DDBJ databases">
        <title>Draft genome sequence of Zalerion maritima ATCC 34329, a (micro)plastics degrading marine fungus.</title>
        <authorList>
            <person name="Paco A."/>
            <person name="Goncalves M.F.M."/>
            <person name="Rocha-Santos T.A.P."/>
            <person name="Alves A."/>
        </authorList>
    </citation>
    <scope>NUCLEOTIDE SEQUENCE</scope>
    <source>
        <strain evidence="2">ATCC 34329</strain>
    </source>
</reference>
<evidence type="ECO:0000313" key="3">
    <source>
        <dbReference type="Proteomes" id="UP001201980"/>
    </source>
</evidence>
<evidence type="ECO:0000313" key="2">
    <source>
        <dbReference type="EMBL" id="KAJ2907035.1"/>
    </source>
</evidence>
<proteinExistence type="predicted"/>
<feature type="region of interest" description="Disordered" evidence="1">
    <location>
        <begin position="1"/>
        <end position="88"/>
    </location>
</feature>